<dbReference type="FunFam" id="3.30.530.20:FF:000007">
    <property type="entry name" value="Major pollen allergen Bet v 1-A"/>
    <property type="match status" value="1"/>
</dbReference>
<dbReference type="CDD" id="cd07816">
    <property type="entry name" value="Bet_v1-like"/>
    <property type="match status" value="1"/>
</dbReference>
<dbReference type="InterPro" id="IPR000916">
    <property type="entry name" value="Bet_v_I/MLP"/>
</dbReference>
<dbReference type="Proteomes" id="UP000233551">
    <property type="component" value="Unassembled WGS sequence"/>
</dbReference>
<feature type="domain" description="Bet v I/Major latex protein" evidence="4">
    <location>
        <begin position="4"/>
        <end position="155"/>
    </location>
</feature>
<protein>
    <recommendedName>
        <fullName evidence="4">Bet v I/Major latex protein domain-containing protein</fullName>
    </recommendedName>
</protein>
<reference evidence="6 8" key="3">
    <citation type="submission" date="2017-11" db="EMBL/GenBank/DDBJ databases">
        <title>De-novo sequencing of pomegranate (Punica granatum L.) genome.</title>
        <authorList>
            <person name="Akparov Z."/>
            <person name="Amiraslanov A."/>
            <person name="Hajiyeva S."/>
            <person name="Abbasov M."/>
            <person name="Kaur K."/>
            <person name="Hamwieh A."/>
            <person name="Solovyev V."/>
            <person name="Salamov A."/>
            <person name="Braich B."/>
            <person name="Kosarev P."/>
            <person name="Mahmoud A."/>
            <person name="Hajiyev E."/>
            <person name="Babayeva S."/>
            <person name="Izzatullayeva V."/>
            <person name="Mammadov A."/>
            <person name="Mammadov A."/>
            <person name="Sharifova S."/>
            <person name="Ojaghi J."/>
            <person name="Eynullazada K."/>
            <person name="Bayramov B."/>
            <person name="Abdulazimova A."/>
            <person name="Shahmuradov I."/>
        </authorList>
    </citation>
    <scope>NUCLEOTIDE SEQUENCE [LARGE SCALE GENOMIC DNA]</scope>
    <source>
        <strain evidence="6">AG2017</strain>
        <strain evidence="8">cv. AG2017</strain>
        <tissue evidence="6">Leaf</tissue>
    </source>
</reference>
<evidence type="ECO:0000256" key="2">
    <source>
        <dbReference type="ARBA" id="ARBA00022821"/>
    </source>
</evidence>
<dbReference type="STRING" id="22663.A0A218XST9"/>
<dbReference type="Proteomes" id="UP000197138">
    <property type="component" value="Unassembled WGS sequence"/>
</dbReference>
<dbReference type="GeneID" id="116208842"/>
<sequence length="161" mass="18012">MQNVTSFSQDFTCPVAPARMFKALCLDSHKLIPKLVPQGIKSNEIIQGDGGPGTIKKTTFAEGSQLKSMKHRIDAIDTENMMCKYTLIECDVLQDRLEAVLYEVKFEDAGNGESICRMSSEYHTKPGVELNEEDIKRGKDRALGLFNIVEEYLMANPTVYA</sequence>
<dbReference type="PANTHER" id="PTHR31213">
    <property type="entry name" value="OS08G0374000 PROTEIN-RELATED"/>
    <property type="match status" value="1"/>
</dbReference>
<dbReference type="EMBL" id="MTKT01000799">
    <property type="protein sequence ID" value="OWM88097.1"/>
    <property type="molecule type" value="Genomic_DNA"/>
</dbReference>
<dbReference type="Gene3D" id="3.30.530.20">
    <property type="match status" value="1"/>
</dbReference>
<keyword evidence="8" id="KW-1185">Reference proteome</keyword>
<keyword evidence="3" id="KW-0568">Pathogenesis-related protein</keyword>
<gene>
    <name evidence="5" type="ORF">CDL15_Pgr016670</name>
    <name evidence="6" type="ORF">CRG98_033577</name>
</gene>
<evidence type="ECO:0000256" key="3">
    <source>
        <dbReference type="ARBA" id="ARBA00023265"/>
    </source>
</evidence>
<reference evidence="5" key="2">
    <citation type="submission" date="2017-06" db="EMBL/GenBank/DDBJ databases">
        <title>The pomegranate genome and the genomics of punicalagin biosynthesis.</title>
        <authorList>
            <person name="Xu C."/>
        </authorList>
    </citation>
    <scope>NUCLEOTIDE SEQUENCE [LARGE SCALE GENOMIC DNA]</scope>
    <source>
        <tissue evidence="5">Fresh leaf</tissue>
    </source>
</reference>
<dbReference type="OrthoDB" id="1565598at2759"/>
<dbReference type="GO" id="GO:0004864">
    <property type="term" value="F:protein phosphatase inhibitor activity"/>
    <property type="evidence" value="ECO:0007669"/>
    <property type="project" value="InterPro"/>
</dbReference>
<dbReference type="GO" id="GO:0005634">
    <property type="term" value="C:nucleus"/>
    <property type="evidence" value="ECO:0007669"/>
    <property type="project" value="TreeGrafter"/>
</dbReference>
<reference evidence="7" key="1">
    <citation type="journal article" date="2017" name="Plant J.">
        <title>The pomegranate (Punica granatum L.) genome and the genomics of punicalagin biosynthesis.</title>
        <authorList>
            <person name="Qin G."/>
            <person name="Xu C."/>
            <person name="Ming R."/>
            <person name="Tang H."/>
            <person name="Guyot R."/>
            <person name="Kramer E.M."/>
            <person name="Hu Y."/>
            <person name="Yi X."/>
            <person name="Qi Y."/>
            <person name="Xu X."/>
            <person name="Gao Z."/>
            <person name="Pan H."/>
            <person name="Jian J."/>
            <person name="Tian Y."/>
            <person name="Yue Z."/>
            <person name="Xu Y."/>
        </authorList>
    </citation>
    <scope>NUCLEOTIDE SEQUENCE [LARGE SCALE GENOMIC DNA]</scope>
    <source>
        <strain evidence="7">cv. Dabenzi</strain>
    </source>
</reference>
<dbReference type="AlphaFoldDB" id="A0A218XST9"/>
<proteinExistence type="inferred from homology"/>
<dbReference type="InterPro" id="IPR023393">
    <property type="entry name" value="START-like_dom_sf"/>
</dbReference>
<dbReference type="SUPFAM" id="SSF55961">
    <property type="entry name" value="Bet v1-like"/>
    <property type="match status" value="1"/>
</dbReference>
<dbReference type="GO" id="GO:0038023">
    <property type="term" value="F:signaling receptor activity"/>
    <property type="evidence" value="ECO:0007669"/>
    <property type="project" value="InterPro"/>
</dbReference>
<evidence type="ECO:0000256" key="1">
    <source>
        <dbReference type="ARBA" id="ARBA00009744"/>
    </source>
</evidence>
<dbReference type="InterPro" id="IPR050279">
    <property type="entry name" value="Plant_def-hormone_signal"/>
</dbReference>
<dbReference type="GO" id="GO:0006952">
    <property type="term" value="P:defense response"/>
    <property type="evidence" value="ECO:0007669"/>
    <property type="project" value="UniProtKB-KW"/>
</dbReference>
<dbReference type="PANTHER" id="PTHR31213:SF157">
    <property type="entry name" value="MAJOR ALLERGEN MAL D 1-LIKE"/>
    <property type="match status" value="1"/>
</dbReference>
<keyword evidence="2" id="KW-0611">Plant defense</keyword>
<dbReference type="GO" id="GO:0010427">
    <property type="term" value="F:abscisic acid binding"/>
    <property type="evidence" value="ECO:0007669"/>
    <property type="project" value="InterPro"/>
</dbReference>
<dbReference type="Pfam" id="PF00407">
    <property type="entry name" value="Bet_v_1"/>
    <property type="match status" value="1"/>
</dbReference>
<dbReference type="PRINTS" id="PR00634">
    <property type="entry name" value="BETALLERGEN"/>
</dbReference>
<comment type="similarity">
    <text evidence="1">Belongs to the BetVI family.</text>
</comment>
<evidence type="ECO:0000313" key="8">
    <source>
        <dbReference type="Proteomes" id="UP000233551"/>
    </source>
</evidence>
<evidence type="ECO:0000313" key="6">
    <source>
        <dbReference type="EMBL" id="PKI46048.1"/>
    </source>
</evidence>
<dbReference type="EMBL" id="PGOL01002677">
    <property type="protein sequence ID" value="PKI46048.1"/>
    <property type="molecule type" value="Genomic_DNA"/>
</dbReference>
<evidence type="ECO:0000259" key="4">
    <source>
        <dbReference type="Pfam" id="PF00407"/>
    </source>
</evidence>
<evidence type="ECO:0000313" key="5">
    <source>
        <dbReference type="EMBL" id="OWM88097.1"/>
    </source>
</evidence>
<dbReference type="GO" id="GO:0009738">
    <property type="term" value="P:abscisic acid-activated signaling pathway"/>
    <property type="evidence" value="ECO:0007669"/>
    <property type="project" value="InterPro"/>
</dbReference>
<accession>A0A218XST9</accession>
<name>A0A218XST9_PUNGR</name>
<evidence type="ECO:0000313" key="7">
    <source>
        <dbReference type="Proteomes" id="UP000197138"/>
    </source>
</evidence>
<dbReference type="InterPro" id="IPR024949">
    <property type="entry name" value="Bet_v_I_allergen"/>
</dbReference>
<comment type="caution">
    <text evidence="5">The sequence shown here is derived from an EMBL/GenBank/DDBJ whole genome shotgun (WGS) entry which is preliminary data.</text>
</comment>
<dbReference type="GO" id="GO:0005737">
    <property type="term" value="C:cytoplasm"/>
    <property type="evidence" value="ECO:0007669"/>
    <property type="project" value="TreeGrafter"/>
</dbReference>
<organism evidence="5 7">
    <name type="scientific">Punica granatum</name>
    <name type="common">Pomegranate</name>
    <dbReference type="NCBI Taxonomy" id="22663"/>
    <lineage>
        <taxon>Eukaryota</taxon>
        <taxon>Viridiplantae</taxon>
        <taxon>Streptophyta</taxon>
        <taxon>Embryophyta</taxon>
        <taxon>Tracheophyta</taxon>
        <taxon>Spermatophyta</taxon>
        <taxon>Magnoliopsida</taxon>
        <taxon>eudicotyledons</taxon>
        <taxon>Gunneridae</taxon>
        <taxon>Pentapetalae</taxon>
        <taxon>rosids</taxon>
        <taxon>malvids</taxon>
        <taxon>Myrtales</taxon>
        <taxon>Lythraceae</taxon>
        <taxon>Punica</taxon>
    </lineage>
</organism>